<dbReference type="Pfam" id="PF24529">
    <property type="entry name" value="CFAP47"/>
    <property type="match status" value="1"/>
</dbReference>
<dbReference type="Gene3D" id="2.60.40.10">
    <property type="entry name" value="Immunoglobulins"/>
    <property type="match status" value="4"/>
</dbReference>
<evidence type="ECO:0000259" key="1">
    <source>
        <dbReference type="PROSITE" id="PS50021"/>
    </source>
</evidence>
<protein>
    <recommendedName>
        <fullName evidence="1">Calponin-homology (CH) domain-containing protein</fullName>
    </recommendedName>
</protein>
<evidence type="ECO:0000313" key="2">
    <source>
        <dbReference type="EMBL" id="KAJ3653319.1"/>
    </source>
</evidence>
<dbReference type="InterPro" id="IPR036872">
    <property type="entry name" value="CH_dom_sf"/>
</dbReference>
<dbReference type="EMBL" id="JALNTZ010000004">
    <property type="protein sequence ID" value="KAJ3653319.1"/>
    <property type="molecule type" value="Genomic_DNA"/>
</dbReference>
<gene>
    <name evidence="2" type="ORF">Zmor_012577</name>
</gene>
<feature type="domain" description="Calponin-homology (CH)" evidence="1">
    <location>
        <begin position="1562"/>
        <end position="1682"/>
    </location>
</feature>
<organism evidence="2 3">
    <name type="scientific">Zophobas morio</name>
    <dbReference type="NCBI Taxonomy" id="2755281"/>
    <lineage>
        <taxon>Eukaryota</taxon>
        <taxon>Metazoa</taxon>
        <taxon>Ecdysozoa</taxon>
        <taxon>Arthropoda</taxon>
        <taxon>Hexapoda</taxon>
        <taxon>Insecta</taxon>
        <taxon>Pterygota</taxon>
        <taxon>Neoptera</taxon>
        <taxon>Endopterygota</taxon>
        <taxon>Coleoptera</taxon>
        <taxon>Polyphaga</taxon>
        <taxon>Cucujiformia</taxon>
        <taxon>Tenebrionidae</taxon>
        <taxon>Zophobas</taxon>
    </lineage>
</organism>
<dbReference type="InterPro" id="IPR056343">
    <property type="entry name" value="CFAP47_dom"/>
</dbReference>
<name>A0AA38MEW2_9CUCU</name>
<dbReference type="PANTHER" id="PTHR45912:SF3">
    <property type="entry name" value="CILIA- AND FLAGELLA-ASSOCIATED PROTEIN 47"/>
    <property type="match status" value="1"/>
</dbReference>
<dbReference type="Proteomes" id="UP001168821">
    <property type="component" value="Unassembled WGS sequence"/>
</dbReference>
<dbReference type="SUPFAM" id="SSF47576">
    <property type="entry name" value="Calponin-homology domain, CH-domain"/>
    <property type="match status" value="1"/>
</dbReference>
<evidence type="ECO:0000313" key="3">
    <source>
        <dbReference type="Proteomes" id="UP001168821"/>
    </source>
</evidence>
<comment type="caution">
    <text evidence="2">The sequence shown here is derived from an EMBL/GenBank/DDBJ whole genome shotgun (WGS) entry which is preliminary data.</text>
</comment>
<proteinExistence type="predicted"/>
<dbReference type="GO" id="GO:0060271">
    <property type="term" value="P:cilium assembly"/>
    <property type="evidence" value="ECO:0007669"/>
    <property type="project" value="TreeGrafter"/>
</dbReference>
<keyword evidence="3" id="KW-1185">Reference proteome</keyword>
<reference evidence="2" key="1">
    <citation type="journal article" date="2023" name="G3 (Bethesda)">
        <title>Whole genome assemblies of Zophobas morio and Tenebrio molitor.</title>
        <authorList>
            <person name="Kaur S."/>
            <person name="Stinson S.A."/>
            <person name="diCenzo G.C."/>
        </authorList>
    </citation>
    <scope>NUCLEOTIDE SEQUENCE</scope>
    <source>
        <strain evidence="2">QUZm001</strain>
    </source>
</reference>
<dbReference type="PANTHER" id="PTHR45912">
    <property type="entry name" value="CILIA- AND FLAGELLA-ASSOCIATED PROTEIN 47"/>
    <property type="match status" value="1"/>
</dbReference>
<accession>A0AA38MEW2</accession>
<sequence length="2081" mass="238139">MSADSFGTHRTFPISNDNILESDENLCDIIVVDDVRITPGYVHFKNAYQGKRFKQKVVIQNCGKHLAFIRMLESSSKSFTIMSFPKGIYLSSGMKLTRTVSYTYDKTLGVLKGFVNIWINEKEINYKFFVTLTQTILSIEPQQVDFGNLDAVNRASSRTFYLKNSGCKGSMFAIDLGRNPLGLMVQPMKGVISAKSTVPITVEIVGSKVGDFLEELWLKTDPPLRIVVMGTFIEPKIVLRKWISGLDFTLMHFSSTYYGAGTTRPLFIKNFSSSHSMYCIMAEVRGTTMTLEEARKIDDNYRNFYVRPIDGRVAALKGAIIQLSFTPKAEPRRVQHYAACFLKIIRMDCKDVDTDIYEYSNEIHRDMSDVASYAPSRDTFFKENSTNTIVSFTAEEDTLGGEHEFSFEHSIGVCLYGEAEAAGVILRPTFLALSELTLDKLYQREILVTNKSQILPVKVVYQKVASIDVRPTEFVLARGDCLEILVTIRSTKLDLLVKEITFELLARDVPPEKNVVRKVGVAHLTIRLETSAVVRKPKFDHCVVCTDINDRLDPEFPFRLNEMELAKKRKNDTYYMNYIRSLQRRLPERRSRSIVQKLLRCSNMPYKEPLEDQCRYCKQFIPLPPSLLYNVKITPKSITLRKVAAYTTISDYFEIENLNTFPIQVSTKSSKTCIVFDQLKHVIQSKEKRKIIFEFSTTEVGKYNVNINVLVNDSTLYEVTAVAQVVPKTLKIESETIEFSQRDGHFKFFRLINNLNAYTVFSWDVPDGCYKIFPMLGGIQAERSMLCLVTFDPGLSLPVKTECTLTSESGQQRVLVISSQKREPLVAFDSNNIDLGMIPLNVCVIKKLTLTNLKRFQTVYRIDNCNPIPGIVVEPSDGVLHELNSETFTIRILLKAVIEFSVKLQFIIDEIETIEVGLEGKVAFPSLIFKPSILHFRKMSPCSFDTLAFKVTNSSPCESSVAFPFEEYPEFTVSEDEDDFTHQSQITLPADASKMLFLHFFPVYISTYSILLPYVVNGIIGPTRVNSGRSRNAQYYLEANMPQYENLPSVKLGKLPLWLATVRINCAATDVSLALSQADIGFVFYGKGHYNNMTKTEFVISNVGSKMHTFCIRTDELSDPFSLTPKSDSNIEIYDSSYKIMLEPGEKIVFDAEFSPSEVGGYEVRLPIFLKHYFDNKMFSCLRMTGVYDRPKIISMYERYALEPVPVGLISDQSIFLNLHDHFENCQIFIETDLIGVTVSFDEKPKIGDFLLGSTLHFKTTKPRCINTEIVFRCTCKAECTIAVTGVVENCLLTTHTYAYMLQNRESKVENPSDTSFLNVTPRSKFVNMTANQNTSCFPLFPADDDYSDYACYMRSVRKALEDWLYSQAFYLKSYHRLPDGFADFAKIHKTKTDKKFGHVRPAHVEDLPLVVLLINFAGPRVRKILMTTKTPELGDEMGWFKFTYTTRCNVLKYLRQFPVYLPHVKTKYLLNYEQYQFYVKLKHPETKIMDESTYRRLCTQCFVDLILQIIKVFVFDRVIPLSMPTDAEQEEDDSSLAYDHLYAVMSAEHVGEDILKTGIYGSREKVLIKWLQTCYDVQKETLWNRRPADREVIFFETDLRDGLVLGATIAQYVPYVSEEIRDMYSNPRTCEELHHNACILVRTCQLLRFSYILRPDAFLQSNAIEMLLFVTYLYTILPYYAPKSTRMIEAPLTEKSTIPIQLENLGNDPIVYEVLFFNNPNGLFFALESVVTIAPQTEKAARIRYHAKFVTTATTTVLFSGETPENKYGRSIAMTLLGVADVTEAYQEMPLTLKLYKPCQLSLPIHSPFHVPSSYTAIFGPYTNPADCNKVLYPWQELRTLKRPKELIMHQDTFEFDSEGNTTVSPVVCVQKIGPRDILCYWTNPEVGDWVVKVHLLGKPTEECYERIDVKIPPHYSQLTCKCQVKNVKTGCPKLLYAKLPKINTPLWNARKKMLLYSVEEGAEKQFWSRIVYTSMGTRILKLIFNSETHPVAENIPDSMTYLVDVLSSKLFITVEKVVIDDIISDDFYELPIHPLKSVLRNKIAKLHLVTENGLETRFYNLHFIKGESIHKESLMETNQ</sequence>
<dbReference type="PROSITE" id="PS50021">
    <property type="entry name" value="CH"/>
    <property type="match status" value="1"/>
</dbReference>
<dbReference type="InterPro" id="IPR001715">
    <property type="entry name" value="CH_dom"/>
</dbReference>
<dbReference type="GO" id="GO:0005929">
    <property type="term" value="C:cilium"/>
    <property type="evidence" value="ECO:0007669"/>
    <property type="project" value="TreeGrafter"/>
</dbReference>
<dbReference type="InterPro" id="IPR013783">
    <property type="entry name" value="Ig-like_fold"/>
</dbReference>